<feature type="compositionally biased region" description="Acidic residues" evidence="1">
    <location>
        <begin position="268"/>
        <end position="285"/>
    </location>
</feature>
<dbReference type="AlphaFoldDB" id="A0A023AYK5"/>
<evidence type="ECO:0008006" key="5">
    <source>
        <dbReference type="Google" id="ProtNLM"/>
    </source>
</evidence>
<protein>
    <recommendedName>
        <fullName evidence="5">Secreted protein</fullName>
    </recommendedName>
</protein>
<accession>A0A023AYK5</accession>
<evidence type="ECO:0000313" key="4">
    <source>
        <dbReference type="Proteomes" id="UP000019763"/>
    </source>
</evidence>
<dbReference type="GeneID" id="22915572"/>
<reference evidence="3" key="1">
    <citation type="submission" date="2013-12" db="EMBL/GenBank/DDBJ databases">
        <authorList>
            <person name="Omoto C.K."/>
            <person name="Sibley D."/>
            <person name="Venepally P."/>
            <person name="Hadjithomas M."/>
            <person name="Karamycheva S."/>
            <person name="Brunk B."/>
            <person name="Roos D."/>
            <person name="Caler E."/>
            <person name="Lorenzi H."/>
        </authorList>
    </citation>
    <scope>NUCLEOTIDE SEQUENCE</scope>
</reference>
<feature type="compositionally biased region" description="Basic and acidic residues" evidence="1">
    <location>
        <begin position="286"/>
        <end position="296"/>
    </location>
</feature>
<gene>
    <name evidence="3" type="ORF">GNI_160730</name>
</gene>
<dbReference type="RefSeq" id="XP_011133033.1">
    <property type="nucleotide sequence ID" value="XM_011134731.1"/>
</dbReference>
<dbReference type="VEuPathDB" id="CryptoDB:GNI_160730"/>
<organism evidence="3 4">
    <name type="scientific">Gregarina niphandrodes</name>
    <name type="common">Septate eugregarine</name>
    <dbReference type="NCBI Taxonomy" id="110365"/>
    <lineage>
        <taxon>Eukaryota</taxon>
        <taxon>Sar</taxon>
        <taxon>Alveolata</taxon>
        <taxon>Apicomplexa</taxon>
        <taxon>Conoidasida</taxon>
        <taxon>Gregarinasina</taxon>
        <taxon>Eugregarinorida</taxon>
        <taxon>Gregarinidae</taxon>
        <taxon>Gregarina</taxon>
    </lineage>
</organism>
<evidence type="ECO:0000256" key="1">
    <source>
        <dbReference type="SAM" id="MobiDB-lite"/>
    </source>
</evidence>
<evidence type="ECO:0000256" key="2">
    <source>
        <dbReference type="SAM" id="SignalP"/>
    </source>
</evidence>
<proteinExistence type="predicted"/>
<comment type="caution">
    <text evidence="3">The sequence shown here is derived from an EMBL/GenBank/DDBJ whole genome shotgun (WGS) entry which is preliminary data.</text>
</comment>
<feature type="chain" id="PRO_5001514763" description="Secreted protein" evidence="2">
    <location>
        <begin position="19"/>
        <end position="296"/>
    </location>
</feature>
<keyword evidence="4" id="KW-1185">Reference proteome</keyword>
<sequence length="296" mass="32375">MRSLPCGVPCFSASLCLATPLFPLGLSRVADADVAEPARSRGPASREWREAALDGEASFRQFEAAALDDEDARAARFRQLRIANVADANAADANVADANVVDADVAEPVQPRYRFRFPSFGANVVGGNVVDADVAEPARPRYRFRFPQWRVAELDDEEAARFRMLERATAAVIPGGRPEFLAEVTNRVRIEPGRVHGFFDRRHFDLLTGLAEHAVNQAGLLGELPAVGRLSVPDQFALARRAFQIIMGPSRADSAYGSCPSIQDLDLEGADQEGFEDEGFDDAIDPADRHYPADRH</sequence>
<keyword evidence="2" id="KW-0732">Signal</keyword>
<dbReference type="Proteomes" id="UP000019763">
    <property type="component" value="Unassembled WGS sequence"/>
</dbReference>
<feature type="region of interest" description="Disordered" evidence="1">
    <location>
        <begin position="268"/>
        <end position="296"/>
    </location>
</feature>
<evidence type="ECO:0000313" key="3">
    <source>
        <dbReference type="EMBL" id="EZG43746.1"/>
    </source>
</evidence>
<name>A0A023AYK5_GRENI</name>
<dbReference type="EMBL" id="AFNH02001198">
    <property type="protein sequence ID" value="EZG43746.1"/>
    <property type="molecule type" value="Genomic_DNA"/>
</dbReference>
<feature type="signal peptide" evidence="2">
    <location>
        <begin position="1"/>
        <end position="18"/>
    </location>
</feature>